<reference evidence="10 11" key="1">
    <citation type="journal article" date="2018" name="Genome Biol. Evol.">
        <title>Complete Genome Sequence of Streptococcus ruminantium sp. nov. GUT-187T (=DSM 104980T =JCM 31869T), the Type Strain of S. ruminantium, and Comparison with Genome Sequences of Streptococcus suis Strains.</title>
        <authorList>
            <person name="Tohya M."/>
            <person name="Sekizaki T."/>
            <person name="Miyoshi-Akiyama T."/>
        </authorList>
    </citation>
    <scope>NUCLEOTIDE SEQUENCE [LARGE SCALE GENOMIC DNA]</scope>
    <source>
        <strain evidence="10 11">GUT187T</strain>
    </source>
</reference>
<gene>
    <name evidence="10" type="ORF">SR187_0940</name>
</gene>
<feature type="region of interest" description="Disordered" evidence="7">
    <location>
        <begin position="1199"/>
        <end position="1224"/>
    </location>
</feature>
<dbReference type="NCBIfam" id="TIGR04226">
    <property type="entry name" value="RrgB_K2N_iso_D2"/>
    <property type="match status" value="16"/>
</dbReference>
<sequence>MPPVETDIKKDVQSVDGIGEGYVKDQDQLYLGTRSQEYYYNVESAWPGIAKSYILSDTLVDELEVLEAKITVNGKAVDALTQKIVTSGQTVTLNLGEADFNSRAISRQITTANRGNKGPAVIKLTIKARIKDKADLTKYVVNGQIKVPNKATVELNGKPQTSNTVYVTPDEPAPSKKINSTLDVLHTTKSSEAFEFNIQTKLPRDIKSYKSYKITDKLDSRLELTNSPAPYVKEPYAQHFDVTHDAATNTVTATAKATSLSTLTGGEMVELVIPAKIKDGTSVEEIPNTSKIVYETPTSGGEKETPPTPPVVVTPPPLIEKQVNAKQHADLTKRDEVFEYTIKSSVPKGAETFEITDELDEVLEFAGNQGDVVVKIADTAVTDKVTITRSERNLGIKFTKEQLTADAGKAIVITFKAKIRGDVNLSVDKYTQDGTIKVPNKAKYTLNNNPKESNTVTVTPPPPTPPTVEKKVNDKVHETLGQRNQTFDYSIATQVPTDAKSFVITDELKEVLEFAGNDGKGEVVVKIGDAIVTNTTDVKTENQTLTVSLTADQLAKLQGQKVLVTFKAKIRANVNLTGYLVEGSDTIKVPNTASISVDNNPKVNSQPVTVTPPTPTPPTVEKKVNNKEHEALGQRDQMFEYSIETQVPTDAKSFVITDELKEVLEFAGNDGKGEVVVKIDEADVTNKTTVEVKDQTLTVSLTADQLAKHQGQKVLITFKAKIRANVNLIAYLEKASNTIKVPNTASIRVDNNPKVDSRPVTVTPPTPDTPTIVKKVNNKDHEDLTKRDEEFEYTIQTQVPTDAKSFVITDELKEVLEFVGKDGKNGVTVKIGETDVTNNTTVKIENRTLTVSLTDDQLVKYQGQKVLVTFKAKIVANADLTAYTANGTTKVPNTANFVINNDFTTKKETEPVTVTPPGETPTPKKTVNDKQAEKLSNLDEVFTYKVTAEVPKNTAGFTKFELSDDLEDILTITETGVTVGDATLDKGMTVTSPKDANADSGKVTAALPTNEISKYAGKTVVLTIKARIKEGVQSFELAKYITADNQEGSIPNKATLTVGDKPDQKKDSNNVPVTPPSEDPTVTKKINDKLEHLDTETATNYTYNIKTKLPADITTYKKFVISDELDAELAVQGKPVISGPAAQFFDVKVEGQLVTATMKNFVTAQELAGKEVELVIVSQIRKGVTTQNIPNIARITYQNRTHAAGTPDSKKDTPPVTVTPPGETPTVEKKINKDLTEATVLPESNYTYNITSLLPVDITRYKAYAIVDELDENLAIQGTPVMAEIDGVDITQFFDVKVVGQKVTATMKNFENAAALTGKKVELVITAQVKSTSKAPKIDNTAKVTYQNKSHVDGTPDSETPPTPPVTVTPPPVTKKINETLDHLDTATKTNYNYNIKTVLPSDIASYKTFVINDDLDKDLEVQGTPIIKDDAAKFFKVTVDGQKVRATITDFNAAKAYAGKEVELVIVSQIREGVTRQAIPNQTTITYTNKVKVGGEPGDTTTTPPTPPVTVTPPGETPTVEKKINKDLTEATVLPESNYTYNITSLLPVDITRYKAYAIVDELDENLAIQGTPVMAEIDGVDMTQFFDVKVAGQKVTATMKNFKDAAALAGKKVELVITAQVKSTSKAPKIDNTAKVTYQNKSHVDGTPDSETPPTPPVTVTPPPVTKKINETLDHLDTATKTNYNYNIKTVLPSDIASYKTFVINDDLDKDLEVQGTPIIKGDAAKFFKVTVDGQKVRATITDFSAARAYAGKEVELVIVSQIREGVTRQAIPNQTTITYTNKVKAGGEPGDTTTTPPTPPVTVTPPGEDPTVEKKINNTLDHLDVDTEKDYTYNITTTLPVDITSYKKFAIVDVLDKDLAVQGTPTITGEAAKFFDVKVDGQTVTAAMKDFKNAKDLAGKKVELVIVSQIREGVTRQAIPNTAKVTYQNKSHVDGTPDSETPPTPPVTVTPPGEDPTVEKKINNTLDHLDVDTEKDYTYNITTTLPVDITSYKKFVIVDVLDKDLAVQGTPTIIGEAAKFFDVKVDGQTVTATMKDFKNAKDLAGKKVELVIVSQVREGVTRQAIPNTAKVEFTNKAGQVGEKETKPVTVTPPTPNTPPIEKKVNGAESADLASRQEVFTYTIDTIVPTGAFAFEVSDTLKDVLTFEGAVTATLSGKSIAQSQISIDGQTVTVKLTKQQVREQAGKPLHIEFSAKVKDGVDLTPYMTNGKTSIPNTANYIVNNDPATKKDSNTVPVYPPTPNEPGIDKKINRDLTHLNVEVNKSYMYNVTANLPQDIATYREFVITDTLESVLAINGDVVAYVDGYATDAVKVTVEGNRVVATVVDFAKLAGFKQIQLYIPAYIKSDADLTAYVTNNVASIPNTASLEFTDSNGVKKRKDTTPVTVTPPTPDTPPTPPVNPPQPGTPVKTVSRVEGLEQTNYLALLQATESFRFDIKSVVPTDEAEDRRLNLTSITITDQLDPLFTVDKAKVAVKLTNAPTSNANYIDEDVEKAQAELDAEKAKLEEIKKSSQTEASAAALSEAQKVVARLETELAEAQAKLTELKTSATSATTESSSSTEVSAANPVDMIATDHSSEIAAQEVVIAELQAKLEAAKQRVQAAQEVLAKAKTPSEVKVEADNQEKVVVAKQKVLDEAKEKQAKVQERVEQFAKVNDKGELTAEAIAALGGTIKVDGQFVTVDFTDEYTMEALKGYTVNVIIYSSITDVNALTIDHFTKGIDNTATVQFNHDPSDNLTKKTNKVTVVPPKNETPPPPATPDKPKGDLPTPPTPPTEPTPPPSSGPILPKTGTNENGVYAIVGIILGALTFVLRKRKDNDSL</sequence>
<protein>
    <recommendedName>
        <fullName evidence="9">Gram-positive cocci surface proteins LPxTG domain-containing protein</fullName>
    </recommendedName>
</protein>
<feature type="compositionally biased region" description="Pro residues" evidence="7">
    <location>
        <begin position="1359"/>
        <end position="1371"/>
    </location>
</feature>
<dbReference type="Pfam" id="PF00746">
    <property type="entry name" value="Gram_pos_anchor"/>
    <property type="match status" value="1"/>
</dbReference>
<evidence type="ECO:0000313" key="11">
    <source>
        <dbReference type="Proteomes" id="UP000269331"/>
    </source>
</evidence>
<keyword evidence="3" id="KW-0945">Host-virus interaction</keyword>
<dbReference type="EMBL" id="AP018400">
    <property type="protein sequence ID" value="BBA91819.1"/>
    <property type="molecule type" value="Genomic_DNA"/>
</dbReference>
<feature type="region of interest" description="Disordered" evidence="7">
    <location>
        <begin position="1051"/>
        <end position="1083"/>
    </location>
</feature>
<feature type="transmembrane region" description="Helical" evidence="8">
    <location>
        <begin position="2798"/>
        <end position="2814"/>
    </location>
</feature>
<evidence type="ECO:0000256" key="1">
    <source>
        <dbReference type="ARBA" id="ARBA00022512"/>
    </source>
</evidence>
<feature type="region of interest" description="Disordered" evidence="7">
    <location>
        <begin position="295"/>
        <end position="315"/>
    </location>
</feature>
<evidence type="ECO:0000256" key="4">
    <source>
        <dbReference type="ARBA" id="ARBA00022729"/>
    </source>
</evidence>
<feature type="region of interest" description="Disordered" evidence="7">
    <location>
        <begin position="2374"/>
        <end position="2410"/>
    </location>
</feature>
<evidence type="ECO:0000256" key="6">
    <source>
        <dbReference type="SAM" id="Coils"/>
    </source>
</evidence>
<evidence type="ECO:0000313" key="10">
    <source>
        <dbReference type="EMBL" id="BBA91819.1"/>
    </source>
</evidence>
<dbReference type="Gene3D" id="2.60.40.740">
    <property type="match status" value="17"/>
</dbReference>
<proteinExistence type="predicted"/>
<name>A0A2Z5TK67_9STRE</name>
<feature type="coiled-coil region" evidence="6">
    <location>
        <begin position="2487"/>
        <end position="2558"/>
    </location>
</feature>
<feature type="region of interest" description="Disordered" evidence="7">
    <location>
        <begin position="1491"/>
        <end position="1517"/>
    </location>
</feature>
<evidence type="ECO:0000256" key="7">
    <source>
        <dbReference type="SAM" id="MobiDB-lite"/>
    </source>
</evidence>
<evidence type="ECO:0000256" key="3">
    <source>
        <dbReference type="ARBA" id="ARBA00022581"/>
    </source>
</evidence>
<dbReference type="PANTHER" id="PTHR13037:SF24">
    <property type="entry name" value="POLYCOMB PROTEIN PCL-RELATED"/>
    <property type="match status" value="1"/>
</dbReference>
<feature type="region of interest" description="Disordered" evidence="7">
    <location>
        <begin position="598"/>
        <end position="618"/>
    </location>
</feature>
<feature type="region of interest" description="Disordered" evidence="7">
    <location>
        <begin position="2079"/>
        <end position="2109"/>
    </location>
</feature>
<feature type="region of interest" description="Disordered" evidence="7">
    <location>
        <begin position="1634"/>
        <end position="1665"/>
    </location>
</feature>
<feature type="compositionally biased region" description="Pro residues" evidence="7">
    <location>
        <begin position="2389"/>
        <end position="2408"/>
    </location>
</feature>
<keyword evidence="5" id="KW-0572">Peptidoglycan-anchor</keyword>
<feature type="compositionally biased region" description="Low complexity" evidence="7">
    <location>
        <begin position="1214"/>
        <end position="1224"/>
    </location>
</feature>
<evidence type="ECO:0000259" key="9">
    <source>
        <dbReference type="Pfam" id="PF00746"/>
    </source>
</evidence>
<feature type="compositionally biased region" description="Pro residues" evidence="7">
    <location>
        <begin position="2753"/>
        <end position="2762"/>
    </location>
</feature>
<feature type="domain" description="Gram-positive cocci surface proteins LPxTG" evidence="9">
    <location>
        <begin position="2783"/>
        <end position="2821"/>
    </location>
</feature>
<evidence type="ECO:0000256" key="8">
    <source>
        <dbReference type="SAM" id="Phobius"/>
    </source>
</evidence>
<dbReference type="InterPro" id="IPR026466">
    <property type="entry name" value="Fim_isopep_form_D2_dom"/>
</dbReference>
<feature type="coiled-coil region" evidence="6">
    <location>
        <begin position="2582"/>
        <end position="2657"/>
    </location>
</feature>
<feature type="region of interest" description="Disordered" evidence="7">
    <location>
        <begin position="446"/>
        <end position="470"/>
    </location>
</feature>
<keyword evidence="6" id="KW-0175">Coiled coil</keyword>
<evidence type="ECO:0000256" key="2">
    <source>
        <dbReference type="ARBA" id="ARBA00022525"/>
    </source>
</evidence>
<keyword evidence="1" id="KW-0134">Cell wall</keyword>
<keyword evidence="8" id="KW-0812">Transmembrane</keyword>
<dbReference type="PANTHER" id="PTHR13037">
    <property type="entry name" value="FORMIN"/>
    <property type="match status" value="1"/>
</dbReference>
<feature type="region of interest" description="Disordered" evidence="7">
    <location>
        <begin position="2734"/>
        <end position="2792"/>
    </location>
</feature>
<dbReference type="NCBIfam" id="TIGR01167">
    <property type="entry name" value="LPXTG_anchor"/>
    <property type="match status" value="1"/>
</dbReference>
<feature type="region of interest" description="Disordered" evidence="7">
    <location>
        <begin position="1784"/>
        <end position="1812"/>
    </location>
</feature>
<accession>A0A2Z5TK67</accession>
<feature type="region of interest" description="Disordered" evidence="7">
    <location>
        <begin position="1931"/>
        <end position="1958"/>
    </location>
</feature>
<feature type="compositionally biased region" description="Pro residues" evidence="7">
    <location>
        <begin position="306"/>
        <end position="315"/>
    </location>
</feature>
<feature type="compositionally biased region" description="Pro residues" evidence="7">
    <location>
        <begin position="1943"/>
        <end position="1952"/>
    </location>
</feature>
<dbReference type="InterPro" id="IPR019931">
    <property type="entry name" value="LPXTG_anchor"/>
</dbReference>
<organism evidence="10 11">
    <name type="scientific">Streptococcus ruminantium</name>
    <dbReference type="NCBI Taxonomy" id="1917441"/>
    <lineage>
        <taxon>Bacteria</taxon>
        <taxon>Bacillati</taxon>
        <taxon>Bacillota</taxon>
        <taxon>Bacilli</taxon>
        <taxon>Lactobacillales</taxon>
        <taxon>Streptococcaceae</taxon>
        <taxon>Streptococcus</taxon>
    </lineage>
</organism>
<keyword evidence="8" id="KW-0472">Membrane</keyword>
<dbReference type="Proteomes" id="UP000269331">
    <property type="component" value="Chromosome"/>
</dbReference>
<keyword evidence="4" id="KW-0732">Signal</keyword>
<feature type="compositionally biased region" description="Pro residues" evidence="7">
    <location>
        <begin position="2770"/>
        <end position="2785"/>
    </location>
</feature>
<keyword evidence="2" id="KW-0964">Secreted</keyword>
<evidence type="ECO:0000256" key="5">
    <source>
        <dbReference type="ARBA" id="ARBA00023088"/>
    </source>
</evidence>
<feature type="region of interest" description="Disordered" evidence="7">
    <location>
        <begin position="1345"/>
        <end position="1371"/>
    </location>
</feature>
<feature type="compositionally biased region" description="Pro residues" evidence="7">
    <location>
        <begin position="1653"/>
        <end position="1665"/>
    </location>
</feature>
<dbReference type="KEGG" id="srq:SR187_0940"/>
<keyword evidence="8" id="KW-1133">Transmembrane helix</keyword>